<keyword evidence="3" id="KW-1185">Reference proteome</keyword>
<dbReference type="EMBL" id="CP061171">
    <property type="protein sequence ID" value="QNR87087.1"/>
    <property type="molecule type" value="Genomic_DNA"/>
</dbReference>
<dbReference type="Pfam" id="PF13676">
    <property type="entry name" value="TIR_2"/>
    <property type="match status" value="1"/>
</dbReference>
<dbReference type="Gene3D" id="3.40.50.10140">
    <property type="entry name" value="Toll/interleukin-1 receptor homology (TIR) domain"/>
    <property type="match status" value="1"/>
</dbReference>
<gene>
    <name evidence="2" type="ORF">H9N25_05370</name>
</gene>
<dbReference type="Proteomes" id="UP000516439">
    <property type="component" value="Chromosome"/>
</dbReference>
<protein>
    <submittedName>
        <fullName evidence="2">Toll/interleukin-1 receptor domain-containing protein</fullName>
    </submittedName>
</protein>
<proteinExistence type="predicted"/>
<accession>A0ABX6TQ91</accession>
<name>A0ABX6TQ91_9SPHI</name>
<evidence type="ECO:0000313" key="2">
    <source>
        <dbReference type="EMBL" id="QNR87087.1"/>
    </source>
</evidence>
<keyword evidence="2" id="KW-0675">Receptor</keyword>
<dbReference type="SUPFAM" id="SSF52200">
    <property type="entry name" value="Toll/Interleukin receptor TIR domain"/>
    <property type="match status" value="1"/>
</dbReference>
<feature type="domain" description="TIR" evidence="1">
    <location>
        <begin position="26"/>
        <end position="120"/>
    </location>
</feature>
<organism evidence="2 3">
    <name type="scientific">Pedobacter riviphilus</name>
    <dbReference type="NCBI Taxonomy" id="2766984"/>
    <lineage>
        <taxon>Bacteria</taxon>
        <taxon>Pseudomonadati</taxon>
        <taxon>Bacteroidota</taxon>
        <taxon>Sphingobacteriia</taxon>
        <taxon>Sphingobacteriales</taxon>
        <taxon>Sphingobacteriaceae</taxon>
        <taxon>Pedobacter</taxon>
    </lineage>
</organism>
<sequence length="187" mass="21147">MALNRYYYPTKYESRAKVISLGVKCVFISHQQNDKDAARKIADYLINAGVDVYFDEYDGDLRISHQSNNARAVTDSIRKGINNSSHMLVLVSPNTLRSTWVPFEIGYGYDKTDLSVLCLKGIPKGSLPEYIRTANIIRDIYDFNIKISNVLEKSQSLLEETKLMSSYANSANPLSNVMDAMINDPYN</sequence>
<reference evidence="2 3" key="1">
    <citation type="submission" date="2020-09" db="EMBL/GenBank/DDBJ databases">
        <title>Pedobacter sp. SW-16 isolated from soil near Yeocheon.</title>
        <authorList>
            <person name="Im H.S."/>
            <person name="Joung Y."/>
            <person name="Lee S.-S."/>
        </authorList>
    </citation>
    <scope>NUCLEOTIDE SEQUENCE [LARGE SCALE GENOMIC DNA]</scope>
    <source>
        <strain evidence="2 3">SW-16</strain>
    </source>
</reference>
<dbReference type="InterPro" id="IPR035897">
    <property type="entry name" value="Toll_tir_struct_dom_sf"/>
</dbReference>
<evidence type="ECO:0000313" key="3">
    <source>
        <dbReference type="Proteomes" id="UP000516439"/>
    </source>
</evidence>
<evidence type="ECO:0000259" key="1">
    <source>
        <dbReference type="Pfam" id="PF13676"/>
    </source>
</evidence>
<dbReference type="InterPro" id="IPR000157">
    <property type="entry name" value="TIR_dom"/>
</dbReference>